<comment type="caution">
    <text evidence="7">The sequence shown here is derived from an EMBL/GenBank/DDBJ whole genome shotgun (WGS) entry which is preliminary data.</text>
</comment>
<keyword evidence="4 5" id="KW-0862">Zinc</keyword>
<keyword evidence="2 5" id="KW-0479">Metal-binding</keyword>
<comment type="function">
    <text evidence="5">Possible metal-dependent hydrolase.</text>
</comment>
<dbReference type="InterPro" id="IPR024775">
    <property type="entry name" value="DinB-like"/>
</dbReference>
<comment type="subunit">
    <text evidence="5">Homodimer.</text>
</comment>
<feature type="domain" description="DinB-like" evidence="6">
    <location>
        <begin position="43"/>
        <end position="177"/>
    </location>
</feature>
<sequence length="190" mass="21734">MNHNTRDNQAADPEHLRYPIGKFVWSGDIESEQRQAWIAEIAALPALLRAAVSGMSEEQLDTPYRDGGWTVRQVVHHVPDSHMNSYIRFKLALTEDKPTIRPYYEDRWAELADYSGPAEVSLALLDALHERWVKLLGSMGDADYARSFIHPESGDEIRLDYNLGAYAWHGRHHLAQITELAKRRGWQGKS</sequence>
<evidence type="ECO:0000256" key="5">
    <source>
        <dbReference type="HAMAP-Rule" id="MF_01256"/>
    </source>
</evidence>
<gene>
    <name evidence="7" type="primary">bstA</name>
    <name evidence="7" type="ORF">GT019_23530</name>
</gene>
<organism evidence="7 8">
    <name type="scientific">Paenibacillus glycinis</name>
    <dbReference type="NCBI Taxonomy" id="2697035"/>
    <lineage>
        <taxon>Bacteria</taxon>
        <taxon>Bacillati</taxon>
        <taxon>Bacillota</taxon>
        <taxon>Bacilli</taxon>
        <taxon>Bacillales</taxon>
        <taxon>Paenibacillaceae</taxon>
        <taxon>Paenibacillus</taxon>
    </lineage>
</organism>
<dbReference type="Proteomes" id="UP000665561">
    <property type="component" value="Unassembled WGS sequence"/>
</dbReference>
<proteinExistence type="inferred from homology"/>
<dbReference type="NCBIfam" id="NF009807">
    <property type="entry name" value="PRK13291.1"/>
    <property type="match status" value="1"/>
</dbReference>
<evidence type="ECO:0000256" key="3">
    <source>
        <dbReference type="ARBA" id="ARBA00022801"/>
    </source>
</evidence>
<evidence type="ECO:0000259" key="6">
    <source>
        <dbReference type="Pfam" id="PF12867"/>
    </source>
</evidence>
<dbReference type="InterPro" id="IPR023774">
    <property type="entry name" value="Put_metal_dep_hydrolase_YfiT"/>
</dbReference>
<comment type="similarity">
    <text evidence="5">Belongs to the metal hydrolase YfiT family.</text>
</comment>
<keyword evidence="8" id="KW-1185">Reference proteome</keyword>
<evidence type="ECO:0000256" key="1">
    <source>
        <dbReference type="ARBA" id="ARBA00022490"/>
    </source>
</evidence>
<feature type="binding site" evidence="5">
    <location>
        <position position="173"/>
    </location>
    <ligand>
        <name>Zn(2+)</name>
        <dbReference type="ChEBI" id="CHEBI:29105"/>
    </ligand>
</feature>
<evidence type="ECO:0000313" key="8">
    <source>
        <dbReference type="Proteomes" id="UP000665561"/>
    </source>
</evidence>
<comment type="cofactor">
    <cofactor evidence="5">
        <name>Zn(2+)</name>
        <dbReference type="ChEBI" id="CHEBI:29105"/>
    </cofactor>
    <text evidence="5">Binds 1 zinc ion per subunit.</text>
</comment>
<comment type="subcellular location">
    <subcellularLocation>
        <location evidence="5">Cytoplasm</location>
    </subcellularLocation>
</comment>
<feature type="binding site" evidence="5">
    <location>
        <position position="77"/>
    </location>
    <ligand>
        <name>Zn(2+)</name>
        <dbReference type="ChEBI" id="CHEBI:29105"/>
    </ligand>
</feature>
<evidence type="ECO:0000313" key="7">
    <source>
        <dbReference type="EMBL" id="NBD26855.1"/>
    </source>
</evidence>
<feature type="binding site" evidence="5">
    <location>
        <position position="169"/>
    </location>
    <ligand>
        <name>Zn(2+)</name>
        <dbReference type="ChEBI" id="CHEBI:29105"/>
    </ligand>
</feature>
<reference evidence="7 8" key="1">
    <citation type="submission" date="2020-01" db="EMBL/GenBank/DDBJ databases">
        <title>Paenibacillus soybeanensis sp. nov. isolated from the nodules of soybean (Glycine max(L.) Merr).</title>
        <authorList>
            <person name="Wang H."/>
        </authorList>
    </citation>
    <scope>NUCLEOTIDE SEQUENCE [LARGE SCALE GENOMIC DNA]</scope>
    <source>
        <strain evidence="7 8">T1</strain>
    </source>
</reference>
<keyword evidence="1 5" id="KW-0963">Cytoplasm</keyword>
<dbReference type="InterPro" id="IPR034660">
    <property type="entry name" value="DinB/YfiT-like"/>
</dbReference>
<dbReference type="Gene3D" id="1.20.120.450">
    <property type="entry name" value="dinb family like domain"/>
    <property type="match status" value="1"/>
</dbReference>
<keyword evidence="7" id="KW-0808">Transferase</keyword>
<evidence type="ECO:0000256" key="4">
    <source>
        <dbReference type="ARBA" id="ARBA00022833"/>
    </source>
</evidence>
<evidence type="ECO:0000256" key="2">
    <source>
        <dbReference type="ARBA" id="ARBA00022723"/>
    </source>
</evidence>
<dbReference type="HAMAP" id="MF_01256">
    <property type="entry name" value="YfiT_hydrol"/>
    <property type="match status" value="1"/>
</dbReference>
<dbReference type="EC" id="3.-.-.-" evidence="5"/>
<accession>A0ABW9XVY6</accession>
<protein>
    <recommendedName>
        <fullName evidence="5">Putative metal-dependent hydrolase GT019_23530</fullName>
        <ecNumber evidence="5">3.-.-.-</ecNumber>
    </recommendedName>
</protein>
<dbReference type="SUPFAM" id="SSF109854">
    <property type="entry name" value="DinB/YfiT-like putative metalloenzymes"/>
    <property type="match status" value="1"/>
</dbReference>
<name>A0ABW9XVY6_9BACL</name>
<dbReference type="EMBL" id="JAAAMV010000024">
    <property type="protein sequence ID" value="NBD26855.1"/>
    <property type="molecule type" value="Genomic_DNA"/>
</dbReference>
<dbReference type="GO" id="GO:0016740">
    <property type="term" value="F:transferase activity"/>
    <property type="evidence" value="ECO:0007669"/>
    <property type="project" value="UniProtKB-KW"/>
</dbReference>
<dbReference type="RefSeq" id="WP_161745881.1">
    <property type="nucleotide sequence ID" value="NZ_JAAAMV010000024.1"/>
</dbReference>
<keyword evidence="3 5" id="KW-0378">Hydrolase</keyword>
<dbReference type="Pfam" id="PF12867">
    <property type="entry name" value="DinB_2"/>
    <property type="match status" value="1"/>
</dbReference>